<protein>
    <submittedName>
        <fullName evidence="1">Uncharacterized protein MANES_09G004500</fullName>
    </submittedName>
</protein>
<dbReference type="EMBL" id="GGEC01089195">
    <property type="protein sequence ID" value="MBX69679.1"/>
    <property type="molecule type" value="Transcribed_RNA"/>
</dbReference>
<accession>A0A2P2QRN9</accession>
<proteinExistence type="predicted"/>
<reference evidence="1" key="1">
    <citation type="submission" date="2018-02" db="EMBL/GenBank/DDBJ databases">
        <title>Rhizophora mucronata_Transcriptome.</title>
        <authorList>
            <person name="Meera S.P."/>
            <person name="Sreeshan A."/>
            <person name="Augustine A."/>
        </authorList>
    </citation>
    <scope>NUCLEOTIDE SEQUENCE</scope>
    <source>
        <tissue evidence="1">Leaf</tissue>
    </source>
</reference>
<dbReference type="AlphaFoldDB" id="A0A2P2QRN9"/>
<evidence type="ECO:0000313" key="1">
    <source>
        <dbReference type="EMBL" id="MBX69679.1"/>
    </source>
</evidence>
<sequence>MFETLQQQKMYSHLRKQATYLKCQIEHQHQMPGCLILID</sequence>
<name>A0A2P2QRN9_RHIMU</name>
<organism evidence="1">
    <name type="scientific">Rhizophora mucronata</name>
    <name type="common">Asiatic mangrove</name>
    <dbReference type="NCBI Taxonomy" id="61149"/>
    <lineage>
        <taxon>Eukaryota</taxon>
        <taxon>Viridiplantae</taxon>
        <taxon>Streptophyta</taxon>
        <taxon>Embryophyta</taxon>
        <taxon>Tracheophyta</taxon>
        <taxon>Spermatophyta</taxon>
        <taxon>Magnoliopsida</taxon>
        <taxon>eudicotyledons</taxon>
        <taxon>Gunneridae</taxon>
        <taxon>Pentapetalae</taxon>
        <taxon>rosids</taxon>
        <taxon>fabids</taxon>
        <taxon>Malpighiales</taxon>
        <taxon>Rhizophoraceae</taxon>
        <taxon>Rhizophora</taxon>
    </lineage>
</organism>